<evidence type="ECO:0000256" key="5">
    <source>
        <dbReference type="ARBA" id="ARBA00022989"/>
    </source>
</evidence>
<feature type="transmembrane region" description="Helical" evidence="8">
    <location>
        <begin position="329"/>
        <end position="361"/>
    </location>
</feature>
<evidence type="ECO:0000256" key="2">
    <source>
        <dbReference type="ARBA" id="ARBA00022475"/>
    </source>
</evidence>
<evidence type="ECO:0000256" key="6">
    <source>
        <dbReference type="ARBA" id="ARBA00023136"/>
    </source>
</evidence>
<comment type="caution">
    <text evidence="9">The sequence shown here is derived from an EMBL/GenBank/DDBJ whole genome shotgun (WGS) entry which is preliminary data.</text>
</comment>
<dbReference type="Proteomes" id="UP000297739">
    <property type="component" value="Unassembled WGS sequence"/>
</dbReference>
<keyword evidence="4 8" id="KW-0812">Transmembrane</keyword>
<dbReference type="GO" id="GO:0016758">
    <property type="term" value="F:hexosyltransferase activity"/>
    <property type="evidence" value="ECO:0007669"/>
    <property type="project" value="InterPro"/>
</dbReference>
<evidence type="ECO:0000256" key="3">
    <source>
        <dbReference type="ARBA" id="ARBA00022679"/>
    </source>
</evidence>
<evidence type="ECO:0000313" key="10">
    <source>
        <dbReference type="Proteomes" id="UP000297739"/>
    </source>
</evidence>
<keyword evidence="6 8" id="KW-0472">Membrane</keyword>
<keyword evidence="2" id="KW-1003">Cell membrane</keyword>
<dbReference type="EMBL" id="SRLD01000045">
    <property type="protein sequence ID" value="TGE13979.1"/>
    <property type="molecule type" value="Genomic_DNA"/>
</dbReference>
<feature type="transmembrane region" description="Helical" evidence="8">
    <location>
        <begin position="167"/>
        <end position="196"/>
    </location>
</feature>
<dbReference type="InterPro" id="IPR018584">
    <property type="entry name" value="GT87"/>
</dbReference>
<feature type="transmembrane region" description="Helical" evidence="8">
    <location>
        <begin position="66"/>
        <end position="84"/>
    </location>
</feature>
<sequence>MVPGWPAGMRRASRRLPNAGRPAQVGFWAVAGRWLTIPRTFAAILTALPRRMRTSRVSQFLLQPRFVVALYAVLTVLVSFQHYFKGSINNYLIFVKPFFNLVAGNNLYLEYPEYYYDTYKYSPVFALFMGVFAWMPNWLGLLLWNVLNNTVLYLAGRRLFPDVRRQLLFLLLVFIDVMTALHNSQANCLLVGLMLWTYFNLENKKPVWAGLCIALAFLIKIYGVGIGLLFLFYPGFIRNSAWAAFWVVVLAFTPLLVVSWADFQMIYIGWYDIVRASTTGVQLSLMGVLDTWLGLSVSKGAVQVAGLALLLLPLAYWQAWRETHYRRLYVASILIFVVIFNQMAESPTFIIAVTGFVFWFLHYRRSTPLAWGLFALVALFTSLSATDIYPHFIRSGVFDTYKIKAVPMILAWAVIQGQLLLYPRWRQRLAASSEAAQQQPADAPQPAATV</sequence>
<dbReference type="Pfam" id="PF09594">
    <property type="entry name" value="GT87"/>
    <property type="match status" value="1"/>
</dbReference>
<keyword evidence="3" id="KW-0808">Transferase</keyword>
<protein>
    <submittedName>
        <fullName evidence="9">DUF2029 domain-containing protein</fullName>
    </submittedName>
</protein>
<feature type="transmembrane region" description="Helical" evidence="8">
    <location>
        <begin position="240"/>
        <end position="261"/>
    </location>
</feature>
<evidence type="ECO:0000313" key="9">
    <source>
        <dbReference type="EMBL" id="TGE13979.1"/>
    </source>
</evidence>
<comment type="similarity">
    <text evidence="7">Belongs to the glycosyltransferase 87 family.</text>
</comment>
<feature type="transmembrane region" description="Helical" evidence="8">
    <location>
        <begin position="124"/>
        <end position="147"/>
    </location>
</feature>
<reference evidence="9 10" key="1">
    <citation type="submission" date="2019-04" db="EMBL/GenBank/DDBJ databases">
        <authorList>
            <person name="Feng G."/>
            <person name="Zhang J."/>
            <person name="Zhu H."/>
        </authorList>
    </citation>
    <scope>NUCLEOTIDE SEQUENCE [LARGE SCALE GENOMIC DNA]</scope>
    <source>
        <strain evidence="9 10">JCM 17223</strain>
    </source>
</reference>
<feature type="transmembrane region" description="Helical" evidence="8">
    <location>
        <begin position="208"/>
        <end position="233"/>
    </location>
</feature>
<dbReference type="AlphaFoldDB" id="A0A4Z0PFU0"/>
<evidence type="ECO:0000256" key="8">
    <source>
        <dbReference type="SAM" id="Phobius"/>
    </source>
</evidence>
<gene>
    <name evidence="9" type="ORF">E5J99_18095</name>
</gene>
<keyword evidence="5 8" id="KW-1133">Transmembrane helix</keyword>
<keyword evidence="10" id="KW-1185">Reference proteome</keyword>
<feature type="transmembrane region" description="Helical" evidence="8">
    <location>
        <begin position="368"/>
        <end position="385"/>
    </location>
</feature>
<evidence type="ECO:0000256" key="4">
    <source>
        <dbReference type="ARBA" id="ARBA00022692"/>
    </source>
</evidence>
<organism evidence="9 10">
    <name type="scientific">Hymenobacter elongatus</name>
    <dbReference type="NCBI Taxonomy" id="877208"/>
    <lineage>
        <taxon>Bacteria</taxon>
        <taxon>Pseudomonadati</taxon>
        <taxon>Bacteroidota</taxon>
        <taxon>Cytophagia</taxon>
        <taxon>Cytophagales</taxon>
        <taxon>Hymenobacteraceae</taxon>
        <taxon>Hymenobacter</taxon>
    </lineage>
</organism>
<dbReference type="GO" id="GO:0005886">
    <property type="term" value="C:plasma membrane"/>
    <property type="evidence" value="ECO:0007669"/>
    <property type="project" value="UniProtKB-SubCell"/>
</dbReference>
<proteinExistence type="inferred from homology"/>
<evidence type="ECO:0000256" key="7">
    <source>
        <dbReference type="ARBA" id="ARBA00024033"/>
    </source>
</evidence>
<accession>A0A4Z0PFU0</accession>
<comment type="subcellular location">
    <subcellularLocation>
        <location evidence="1">Cell membrane</location>
        <topology evidence="1">Multi-pass membrane protein</topology>
    </subcellularLocation>
</comment>
<evidence type="ECO:0000256" key="1">
    <source>
        <dbReference type="ARBA" id="ARBA00004651"/>
    </source>
</evidence>
<name>A0A4Z0PFU0_9BACT</name>
<feature type="transmembrane region" description="Helical" evidence="8">
    <location>
        <begin position="300"/>
        <end position="317"/>
    </location>
</feature>
<dbReference type="OrthoDB" id="1070018at2"/>